<evidence type="ECO:0000313" key="1">
    <source>
        <dbReference type="EMBL" id="MBW7954083.1"/>
    </source>
</evidence>
<gene>
    <name evidence="1" type="ORF">H3C67_04840</name>
</gene>
<protein>
    <submittedName>
        <fullName evidence="1">Uncharacterized protein</fullName>
    </submittedName>
</protein>
<proteinExistence type="predicted"/>
<reference evidence="1" key="1">
    <citation type="journal article" date="2022" name="ISME J.">
        <title>A general approach to explore prokaryotic protein glycosylation reveals the unique surface layer modulation of an anammox bacterium.</title>
        <authorList>
            <person name="Pabst M."/>
            <person name="Grouzdev D.S."/>
            <person name="Lawson C.E."/>
            <person name="Kleikamp H.B.C."/>
            <person name="de Ram C."/>
            <person name="Louwen R."/>
            <person name="Lin Y.M."/>
            <person name="Lucker S."/>
            <person name="van Loosdrecht M.C.M."/>
            <person name="Laureni M."/>
        </authorList>
    </citation>
    <scope>NUCLEOTIDE SEQUENCE</scope>
    <source>
        <strain evidence="1">BROCD043</strain>
    </source>
</reference>
<name>A0A952AJS7_9BACT</name>
<dbReference type="EMBL" id="JACFOF010000015">
    <property type="protein sequence ID" value="MBW7954083.1"/>
    <property type="molecule type" value="Genomic_DNA"/>
</dbReference>
<accession>A0A952AJS7</accession>
<sequence length="125" mass="13522">MKILISLIIIVSPFILAVLLSGILIETPDTTPQDTTAVVPSVTTVFEILPVEIAVEATPTFEILPVEDTQIPTITNSPIRVNQFQQIEPTSLEENIIVNPTETELIIEATIPPDVTTADIGMDST</sequence>
<organism evidence="1 2">
    <name type="scientific">Candidatus Dojkabacteria bacterium</name>
    <dbReference type="NCBI Taxonomy" id="2099670"/>
    <lineage>
        <taxon>Bacteria</taxon>
        <taxon>Candidatus Dojkabacteria</taxon>
    </lineage>
</organism>
<dbReference type="AlphaFoldDB" id="A0A952AJS7"/>
<comment type="caution">
    <text evidence="1">The sequence shown here is derived from an EMBL/GenBank/DDBJ whole genome shotgun (WGS) entry which is preliminary data.</text>
</comment>
<dbReference type="Proteomes" id="UP000781173">
    <property type="component" value="Unassembled WGS sequence"/>
</dbReference>
<evidence type="ECO:0000313" key="2">
    <source>
        <dbReference type="Proteomes" id="UP000781173"/>
    </source>
</evidence>
<feature type="non-terminal residue" evidence="1">
    <location>
        <position position="125"/>
    </location>
</feature>